<dbReference type="PANTHER" id="PTHR43685:SF2">
    <property type="entry name" value="GLYCOSYLTRANSFERASE 2-LIKE DOMAIN-CONTAINING PROTEIN"/>
    <property type="match status" value="1"/>
</dbReference>
<evidence type="ECO:0000259" key="1">
    <source>
        <dbReference type="Pfam" id="PF00535"/>
    </source>
</evidence>
<dbReference type="Gene3D" id="3.90.550.10">
    <property type="entry name" value="Spore Coat Polysaccharide Biosynthesis Protein SpsA, Chain A"/>
    <property type="match status" value="1"/>
</dbReference>
<evidence type="ECO:0000313" key="3">
    <source>
        <dbReference type="Proteomes" id="UP001200110"/>
    </source>
</evidence>
<dbReference type="EMBL" id="JAKKOR010000001">
    <property type="protein sequence ID" value="MCF8586966.1"/>
    <property type="molecule type" value="Genomic_DNA"/>
</dbReference>
<dbReference type="SUPFAM" id="SSF53448">
    <property type="entry name" value="Nucleotide-diphospho-sugar transferases"/>
    <property type="match status" value="1"/>
</dbReference>
<name>A0ABS9IN36_9ACTN</name>
<keyword evidence="3" id="KW-1185">Reference proteome</keyword>
<comment type="caution">
    <text evidence="2">The sequence shown here is derived from an EMBL/GenBank/DDBJ whole genome shotgun (WGS) entry which is preliminary data.</text>
</comment>
<dbReference type="InterPro" id="IPR001173">
    <property type="entry name" value="Glyco_trans_2-like"/>
</dbReference>
<dbReference type="Proteomes" id="UP001200110">
    <property type="component" value="Unassembled WGS sequence"/>
</dbReference>
<sequence>MTTLSVVIPAFNEEDAIGRCLDHLLNQTRPVDEIVVVDNASTDGTAEIVVEYIRRYSTDSERRIRLLPEPTPGVVEAVSAGMSAATGDVVARIDADSQADPAWAEHVLGFFDDPANREYGAMTGLVMLSDGPARERLLKMQTRAAEKFAGGKDIDSLAGANMALRRECWSLVESKLTRAHDVWDDLDLSLALVEQGVRCRLVPGAVVDTSGRQLRFSPIRNRHYLTGGVRTAKARGDRRLLRRMRADLPFRFAMATVLWLIMRPWDDAEGTWRPYRLLRPLERERALITDGRDGHGSVSPKRL</sequence>
<dbReference type="Pfam" id="PF00535">
    <property type="entry name" value="Glycos_transf_2"/>
    <property type="match status" value="1"/>
</dbReference>
<organism evidence="2 3">
    <name type="scientific">Gordonia liuliyuniae</name>
    <dbReference type="NCBI Taxonomy" id="2911517"/>
    <lineage>
        <taxon>Bacteria</taxon>
        <taxon>Bacillati</taxon>
        <taxon>Actinomycetota</taxon>
        <taxon>Actinomycetes</taxon>
        <taxon>Mycobacteriales</taxon>
        <taxon>Gordoniaceae</taxon>
        <taxon>Gordonia</taxon>
    </lineage>
</organism>
<proteinExistence type="predicted"/>
<reference evidence="2 3" key="1">
    <citation type="submission" date="2022-01" db="EMBL/GenBank/DDBJ databases">
        <authorList>
            <person name="Huang Y."/>
        </authorList>
    </citation>
    <scope>NUCLEOTIDE SEQUENCE [LARGE SCALE GENOMIC DNA]</scope>
    <source>
        <strain evidence="2 3">HY366</strain>
    </source>
</reference>
<dbReference type="RefSeq" id="WP_236996204.1">
    <property type="nucleotide sequence ID" value="NZ_JAKKOR010000001.1"/>
</dbReference>
<dbReference type="PANTHER" id="PTHR43685">
    <property type="entry name" value="GLYCOSYLTRANSFERASE"/>
    <property type="match status" value="1"/>
</dbReference>
<evidence type="ECO:0000313" key="2">
    <source>
        <dbReference type="EMBL" id="MCF8586966.1"/>
    </source>
</evidence>
<protein>
    <submittedName>
        <fullName evidence="2">Glycosyltransferase</fullName>
    </submittedName>
</protein>
<dbReference type="InterPro" id="IPR029044">
    <property type="entry name" value="Nucleotide-diphossugar_trans"/>
</dbReference>
<accession>A0ABS9IN36</accession>
<dbReference type="CDD" id="cd00761">
    <property type="entry name" value="Glyco_tranf_GTA_type"/>
    <property type="match status" value="1"/>
</dbReference>
<dbReference type="InterPro" id="IPR050834">
    <property type="entry name" value="Glycosyltransf_2"/>
</dbReference>
<feature type="domain" description="Glycosyltransferase 2-like" evidence="1">
    <location>
        <begin position="5"/>
        <end position="116"/>
    </location>
</feature>
<gene>
    <name evidence="2" type="ORF">L5G33_00615</name>
</gene>